<dbReference type="OrthoDB" id="8062037at2759"/>
<evidence type="ECO:0000256" key="3">
    <source>
        <dbReference type="ARBA" id="ARBA00022833"/>
    </source>
</evidence>
<comment type="caution">
    <text evidence="7">The sequence shown here is derived from an EMBL/GenBank/DDBJ whole genome shotgun (WGS) entry which is preliminary data.</text>
</comment>
<dbReference type="PROSITE" id="PS50089">
    <property type="entry name" value="ZF_RING_2"/>
    <property type="match status" value="1"/>
</dbReference>
<evidence type="ECO:0000256" key="5">
    <source>
        <dbReference type="SAM" id="Phobius"/>
    </source>
</evidence>
<keyword evidence="5" id="KW-0472">Membrane</keyword>
<feature type="transmembrane region" description="Helical" evidence="5">
    <location>
        <begin position="6"/>
        <end position="26"/>
    </location>
</feature>
<dbReference type="Gene3D" id="3.30.40.10">
    <property type="entry name" value="Zinc/RING finger domain, C3HC4 (zinc finger)"/>
    <property type="match status" value="1"/>
</dbReference>
<dbReference type="Proteomes" id="UP001085076">
    <property type="component" value="Miscellaneous, Linkage group lg04"/>
</dbReference>
<feature type="domain" description="RING-type" evidence="6">
    <location>
        <begin position="90"/>
        <end position="133"/>
    </location>
</feature>
<dbReference type="SUPFAM" id="SSF57850">
    <property type="entry name" value="RING/U-box"/>
    <property type="match status" value="1"/>
</dbReference>
<keyword evidence="5" id="KW-0812">Transmembrane</keyword>
<evidence type="ECO:0000256" key="4">
    <source>
        <dbReference type="PROSITE-ProRule" id="PRU00175"/>
    </source>
</evidence>
<dbReference type="InterPro" id="IPR013083">
    <property type="entry name" value="Znf_RING/FYVE/PHD"/>
</dbReference>
<dbReference type="EMBL" id="JAGGNH010000004">
    <property type="protein sequence ID" value="KAJ0974447.1"/>
    <property type="molecule type" value="Genomic_DNA"/>
</dbReference>
<proteinExistence type="predicted"/>
<evidence type="ECO:0000313" key="8">
    <source>
        <dbReference type="Proteomes" id="UP001085076"/>
    </source>
</evidence>
<dbReference type="GO" id="GO:0016567">
    <property type="term" value="P:protein ubiquitination"/>
    <property type="evidence" value="ECO:0007669"/>
    <property type="project" value="TreeGrafter"/>
</dbReference>
<keyword evidence="5" id="KW-1133">Transmembrane helix</keyword>
<keyword evidence="3" id="KW-0862">Zinc</keyword>
<dbReference type="AlphaFoldDB" id="A0A9D5HFM7"/>
<evidence type="ECO:0000256" key="2">
    <source>
        <dbReference type="ARBA" id="ARBA00022771"/>
    </source>
</evidence>
<dbReference type="GO" id="GO:0008270">
    <property type="term" value="F:zinc ion binding"/>
    <property type="evidence" value="ECO:0007669"/>
    <property type="project" value="UniProtKB-KW"/>
</dbReference>
<dbReference type="CDD" id="cd23121">
    <property type="entry name" value="RING-H2_RHA1-like"/>
    <property type="match status" value="1"/>
</dbReference>
<evidence type="ECO:0000256" key="1">
    <source>
        <dbReference type="ARBA" id="ARBA00022723"/>
    </source>
</evidence>
<name>A0A9D5HFM7_9LILI</name>
<accession>A0A9D5HFM7</accession>
<dbReference type="PANTHER" id="PTHR45969">
    <property type="entry name" value="RING ZINC FINGER PROTEIN-RELATED"/>
    <property type="match status" value="1"/>
</dbReference>
<evidence type="ECO:0000259" key="6">
    <source>
        <dbReference type="PROSITE" id="PS50089"/>
    </source>
</evidence>
<evidence type="ECO:0000313" key="7">
    <source>
        <dbReference type="EMBL" id="KAJ0974447.1"/>
    </source>
</evidence>
<dbReference type="InterPro" id="IPR011016">
    <property type="entry name" value="Znf_RING-CH"/>
</dbReference>
<dbReference type="SMART" id="SM00744">
    <property type="entry name" value="RINGv"/>
    <property type="match status" value="1"/>
</dbReference>
<protein>
    <recommendedName>
        <fullName evidence="6">RING-type domain-containing protein</fullName>
    </recommendedName>
</protein>
<reference evidence="7" key="1">
    <citation type="submission" date="2021-03" db="EMBL/GenBank/DDBJ databases">
        <authorList>
            <person name="Li Z."/>
            <person name="Yang C."/>
        </authorList>
    </citation>
    <scope>NUCLEOTIDE SEQUENCE</scope>
    <source>
        <strain evidence="7">Dzin_1.0</strain>
        <tissue evidence="7">Leaf</tissue>
    </source>
</reference>
<gene>
    <name evidence="7" type="ORF">J5N97_016412</name>
</gene>
<keyword evidence="2 4" id="KW-0863">Zinc-finger</keyword>
<dbReference type="InterPro" id="IPR001841">
    <property type="entry name" value="Znf_RING"/>
</dbReference>
<keyword evidence="1" id="KW-0479">Metal-binding</keyword>
<sequence>MGGFMMGYSPMFIPSLFVHLAYLLAFMRRLLFDAFHAIGLDDIPHSGDQSTNSAPFLFPSVSTLLIQEALPVVHYDELRRQPGHAGSESCAVCLSEFEGQAEVRRLSNCRHVFHRYCLDRWMDHDQRTCPLCRSPLIPSYLDDDTFYGSVWAAAAAVPDSYTLSPAS</sequence>
<dbReference type="PANTHER" id="PTHR45969:SF33">
    <property type="entry name" value="RING ZINC FINGER PROTEIN-RELATED"/>
    <property type="match status" value="1"/>
</dbReference>
<dbReference type="SMART" id="SM00184">
    <property type="entry name" value="RING"/>
    <property type="match status" value="1"/>
</dbReference>
<reference evidence="7" key="2">
    <citation type="journal article" date="2022" name="Hortic Res">
        <title>The genome of Dioscorea zingiberensis sheds light on the biosynthesis, origin and evolution of the medicinally important diosgenin saponins.</title>
        <authorList>
            <person name="Li Y."/>
            <person name="Tan C."/>
            <person name="Li Z."/>
            <person name="Guo J."/>
            <person name="Li S."/>
            <person name="Chen X."/>
            <person name="Wang C."/>
            <person name="Dai X."/>
            <person name="Yang H."/>
            <person name="Song W."/>
            <person name="Hou L."/>
            <person name="Xu J."/>
            <person name="Tong Z."/>
            <person name="Xu A."/>
            <person name="Yuan X."/>
            <person name="Wang W."/>
            <person name="Yang Q."/>
            <person name="Chen L."/>
            <person name="Sun Z."/>
            <person name="Wang K."/>
            <person name="Pan B."/>
            <person name="Chen J."/>
            <person name="Bao Y."/>
            <person name="Liu F."/>
            <person name="Qi X."/>
            <person name="Gang D.R."/>
            <person name="Wen J."/>
            <person name="Li J."/>
        </authorList>
    </citation>
    <scope>NUCLEOTIDE SEQUENCE</scope>
    <source>
        <strain evidence="7">Dzin_1.0</strain>
    </source>
</reference>
<dbReference type="Pfam" id="PF13639">
    <property type="entry name" value="zf-RING_2"/>
    <property type="match status" value="1"/>
</dbReference>
<dbReference type="GO" id="GO:0061630">
    <property type="term" value="F:ubiquitin protein ligase activity"/>
    <property type="evidence" value="ECO:0007669"/>
    <property type="project" value="TreeGrafter"/>
</dbReference>
<keyword evidence="8" id="KW-1185">Reference proteome</keyword>
<organism evidence="7 8">
    <name type="scientific">Dioscorea zingiberensis</name>
    <dbReference type="NCBI Taxonomy" id="325984"/>
    <lineage>
        <taxon>Eukaryota</taxon>
        <taxon>Viridiplantae</taxon>
        <taxon>Streptophyta</taxon>
        <taxon>Embryophyta</taxon>
        <taxon>Tracheophyta</taxon>
        <taxon>Spermatophyta</taxon>
        <taxon>Magnoliopsida</taxon>
        <taxon>Liliopsida</taxon>
        <taxon>Dioscoreales</taxon>
        <taxon>Dioscoreaceae</taxon>
        <taxon>Dioscorea</taxon>
    </lineage>
</organism>